<dbReference type="SMART" id="SM00926">
    <property type="entry name" value="Molybdop_Fe4S4"/>
    <property type="match status" value="1"/>
</dbReference>
<evidence type="ECO:0000256" key="4">
    <source>
        <dbReference type="ARBA" id="ARBA00022723"/>
    </source>
</evidence>
<dbReference type="PANTHER" id="PTHR43742">
    <property type="entry name" value="TRIMETHYLAMINE-N-OXIDE REDUCTASE"/>
    <property type="match status" value="1"/>
</dbReference>
<evidence type="ECO:0000259" key="9">
    <source>
        <dbReference type="PROSITE" id="PS51669"/>
    </source>
</evidence>
<keyword evidence="3" id="KW-0500">Molybdenum</keyword>
<dbReference type="Gene3D" id="2.40.40.20">
    <property type="match status" value="1"/>
</dbReference>
<dbReference type="PROSITE" id="PS51669">
    <property type="entry name" value="4FE4S_MOW_BIS_MGD"/>
    <property type="match status" value="1"/>
</dbReference>
<comment type="similarity">
    <text evidence="1">Belongs to the prokaryotic molybdopterin-containing oxidoreductase family.</text>
</comment>
<dbReference type="PROSITE" id="PS51318">
    <property type="entry name" value="TAT"/>
    <property type="match status" value="1"/>
</dbReference>
<dbReference type="Gene3D" id="2.20.25.90">
    <property type="entry name" value="ADC-like domains"/>
    <property type="match status" value="1"/>
</dbReference>
<evidence type="ECO:0000313" key="10">
    <source>
        <dbReference type="EMBL" id="GEM89817.1"/>
    </source>
</evidence>
<dbReference type="RefSeq" id="WP_147146979.1">
    <property type="nucleotide sequence ID" value="NZ_BJXN01000007.1"/>
</dbReference>
<evidence type="ECO:0000256" key="3">
    <source>
        <dbReference type="ARBA" id="ARBA00022505"/>
    </source>
</evidence>
<dbReference type="InterPro" id="IPR006656">
    <property type="entry name" value="Mopterin_OxRdtase"/>
</dbReference>
<keyword evidence="4" id="KW-0479">Metal-binding</keyword>
<keyword evidence="5" id="KW-0732">Signal</keyword>
<dbReference type="Proteomes" id="UP000321827">
    <property type="component" value="Unassembled WGS sequence"/>
</dbReference>
<dbReference type="InterPro" id="IPR006963">
    <property type="entry name" value="Mopterin_OxRdtase_4Fe-4S_dom"/>
</dbReference>
<dbReference type="InterPro" id="IPR050612">
    <property type="entry name" value="Prok_Mopterin_Oxidored"/>
</dbReference>
<dbReference type="GO" id="GO:0051539">
    <property type="term" value="F:4 iron, 4 sulfur cluster binding"/>
    <property type="evidence" value="ECO:0007669"/>
    <property type="project" value="UniProtKB-KW"/>
</dbReference>
<accession>A0A511RL79</accession>
<dbReference type="Pfam" id="PF10518">
    <property type="entry name" value="TAT_signal"/>
    <property type="match status" value="1"/>
</dbReference>
<dbReference type="CDD" id="cd02780">
    <property type="entry name" value="MopB_CT_Tetrathionate_Arsenate-R"/>
    <property type="match status" value="1"/>
</dbReference>
<keyword evidence="6" id="KW-0560">Oxidoreductase</keyword>
<sequence length="1064" mass="116826">MKVNRRDLLKAGAVSGAGALLGAEGLRLMNRAMAQGEGAYPLVEPENIIYGLCLQCHTECTLKIKLQDGVVSKIDGNPFSPGNMQPQLDYATSPQQAAKVDGSICPKGQAGVQTQYDPYRIRKVLKRAGPRGSGKWKAISFDQAIDEIVNGGKLFADIGDDRVYPGFKDVFKLKDARLAKEMAADVAAIRAGRMTVQEFKQKHSAHLDLLIDPDHPDLGPKNNQFVFMAGRIEHGRKEYAKRFTFGGLGSINWYAHTTICEQAHHIAYKYATAQWVEKLGKYSWKKGKDHMKPDFEGAEFVIFWGTGFAEANFGPPPMTPQVTQAATDGKLKYAVIDPRLSKSAAHGWWIPVKPGGDLALALGMIRWIIENRRYDAAFLRNANKAAANAGGEKSWSNATWLVNPETGRFIRASELGLGGEGEFVVLASGRPVAVDPYDSEQPVTGDLEVDTEVGGLPAKSAFQVLKEEVFKHDLDFYAREAGLEKKTIVDLAREFTSHGKRAAIDFYRGPIKFTYGYYAAQAIIHLNLLIGNIDHKGGLVTGGGKYNAMGGVFDLKKMHTGALTPFGVKSNREASGPYETSTLFKRDGYPAKRPWFPFTDDVYQEIIPSAASGYPYPIKILWLHKGTPVLATPAGHLQIDMLKDPDKVPLYIADDIVIGETSMYADYVFPDLTYLERWAFEGFSPAIKVKNWKLRQPAAAPVPEIVEVDGEAMPISMESMMLAIAKKLRAPGYGKDGFATSWDFNRPEDYYLKMVANVAMQDPPVPAAPDAEVELLRKARRHLPKAVFDEGKWRKAVGGGVWRQVVTVLNRGGRFEAWDKAYAPDGEFVAHTWSKLMNLYAEPIGTGVHSVTAKRLSGVPRFERMTGFDGTVIEFPSEYDLKLFTYKEIYGGQSRTSSNYAAQQAIQPENFVHISAKDAERLGLRDGDVVQVRSPDFEGTFEVAPGRSERVEGKVRVSQGIRPGSVAISWHYGHWAYGSSDVEIDGTTVAGDPTRGRGLVPNPAMAVDPYLKDVCLTDPIAGDSAYGGTYVKLVKVAGAVAEGAKQNARAAAMEEAARAVFRNS</sequence>
<dbReference type="GO" id="GO:0016491">
    <property type="term" value="F:oxidoreductase activity"/>
    <property type="evidence" value="ECO:0007669"/>
    <property type="project" value="UniProtKB-KW"/>
</dbReference>
<evidence type="ECO:0000313" key="11">
    <source>
        <dbReference type="Proteomes" id="UP000321827"/>
    </source>
</evidence>
<evidence type="ECO:0000256" key="5">
    <source>
        <dbReference type="ARBA" id="ARBA00022729"/>
    </source>
</evidence>
<gene>
    <name evidence="10" type="ORF">ODE01S_12510</name>
</gene>
<comment type="caution">
    <text evidence="10">The sequence shown here is derived from an EMBL/GenBank/DDBJ whole genome shotgun (WGS) entry which is preliminary data.</text>
</comment>
<dbReference type="Pfam" id="PF00384">
    <property type="entry name" value="Molybdopterin"/>
    <property type="match status" value="1"/>
</dbReference>
<dbReference type="InterPro" id="IPR019546">
    <property type="entry name" value="TAT_signal_bac_arc"/>
</dbReference>
<organism evidence="10 11">
    <name type="scientific">Oceanithermus desulfurans NBRC 100063</name>
    <dbReference type="NCBI Taxonomy" id="1227550"/>
    <lineage>
        <taxon>Bacteria</taxon>
        <taxon>Thermotogati</taxon>
        <taxon>Deinococcota</taxon>
        <taxon>Deinococci</taxon>
        <taxon>Thermales</taxon>
        <taxon>Thermaceae</taxon>
        <taxon>Oceanithermus</taxon>
    </lineage>
</organism>
<evidence type="ECO:0000256" key="8">
    <source>
        <dbReference type="ARBA" id="ARBA00023014"/>
    </source>
</evidence>
<dbReference type="Gene3D" id="3.40.228.10">
    <property type="entry name" value="Dimethylsulfoxide Reductase, domain 2"/>
    <property type="match status" value="1"/>
</dbReference>
<keyword evidence="2" id="KW-0004">4Fe-4S</keyword>
<dbReference type="InterPro" id="IPR006311">
    <property type="entry name" value="TAT_signal"/>
</dbReference>
<dbReference type="GO" id="GO:0046872">
    <property type="term" value="F:metal ion binding"/>
    <property type="evidence" value="ECO:0007669"/>
    <property type="project" value="UniProtKB-KW"/>
</dbReference>
<feature type="domain" description="4Fe-4S Mo/W bis-MGD-type" evidence="9">
    <location>
        <begin position="46"/>
        <end position="119"/>
    </location>
</feature>
<evidence type="ECO:0000256" key="6">
    <source>
        <dbReference type="ARBA" id="ARBA00023002"/>
    </source>
</evidence>
<reference evidence="10 11" key="1">
    <citation type="submission" date="2019-07" db="EMBL/GenBank/DDBJ databases">
        <title>Whole genome shotgun sequence of Oceanithermus desulfurans NBRC 100063.</title>
        <authorList>
            <person name="Hosoyama A."/>
            <person name="Uohara A."/>
            <person name="Ohji S."/>
            <person name="Ichikawa N."/>
        </authorList>
    </citation>
    <scope>NUCLEOTIDE SEQUENCE [LARGE SCALE GENOMIC DNA]</scope>
    <source>
        <strain evidence="10 11">NBRC 100063</strain>
    </source>
</reference>
<keyword evidence="7" id="KW-0408">Iron</keyword>
<dbReference type="OrthoDB" id="9810782at2"/>
<dbReference type="SUPFAM" id="SSF53706">
    <property type="entry name" value="Formate dehydrogenase/DMSO reductase, domains 1-3"/>
    <property type="match status" value="1"/>
</dbReference>
<dbReference type="InterPro" id="IPR009010">
    <property type="entry name" value="Asp_de-COase-like_dom_sf"/>
</dbReference>
<name>A0A511RL79_9DEIN</name>
<dbReference type="InterPro" id="IPR037946">
    <property type="entry name" value="MopB_CT_Tetrathionate"/>
</dbReference>
<proteinExistence type="inferred from homology"/>
<dbReference type="Pfam" id="PF01568">
    <property type="entry name" value="Molydop_binding"/>
    <property type="match status" value="1"/>
</dbReference>
<dbReference type="SUPFAM" id="SSF50692">
    <property type="entry name" value="ADC-like"/>
    <property type="match status" value="1"/>
</dbReference>
<dbReference type="Gene3D" id="3.40.50.740">
    <property type="match status" value="2"/>
</dbReference>
<dbReference type="PANTHER" id="PTHR43742:SF9">
    <property type="entry name" value="TETRATHIONATE REDUCTASE SUBUNIT A"/>
    <property type="match status" value="1"/>
</dbReference>
<dbReference type="EMBL" id="BJXN01000007">
    <property type="protein sequence ID" value="GEM89817.1"/>
    <property type="molecule type" value="Genomic_DNA"/>
</dbReference>
<evidence type="ECO:0000256" key="2">
    <source>
        <dbReference type="ARBA" id="ARBA00022485"/>
    </source>
</evidence>
<dbReference type="GO" id="GO:0043546">
    <property type="term" value="F:molybdopterin cofactor binding"/>
    <property type="evidence" value="ECO:0007669"/>
    <property type="project" value="InterPro"/>
</dbReference>
<dbReference type="InterPro" id="IPR006657">
    <property type="entry name" value="MoPterin_dinucl-bd_dom"/>
</dbReference>
<evidence type="ECO:0000256" key="7">
    <source>
        <dbReference type="ARBA" id="ARBA00023004"/>
    </source>
</evidence>
<protein>
    <submittedName>
        <fullName evidence="10">Molybdopterin oxidoreductase</fullName>
    </submittedName>
</protein>
<dbReference type="AlphaFoldDB" id="A0A511RL79"/>
<evidence type="ECO:0000256" key="1">
    <source>
        <dbReference type="ARBA" id="ARBA00010312"/>
    </source>
</evidence>
<keyword evidence="8" id="KW-0411">Iron-sulfur</keyword>